<dbReference type="PANTHER" id="PTHR10751">
    <property type="entry name" value="GUANYLATE BINDING PROTEIN"/>
    <property type="match status" value="1"/>
</dbReference>
<dbReference type="PROSITE" id="PS51715">
    <property type="entry name" value="G_GB1_RHD3"/>
    <property type="match status" value="1"/>
</dbReference>
<keyword evidence="1" id="KW-0547">Nucleotide-binding</keyword>
<sequence length="491" mass="54878">MAAVENYFMRDTIRDIPVYLLSVAGEKRTGKSFLMNYMIRALKCQVKEFNLGGDDETLKGFEWKSGTLGTTKGVWIWSEPFIMESNGKKVALFLLDSEGLMDIENNRNISTKLFSLVMLLSTHLIYNVKNGIDEKEMDYLEIYLHQAAQRAEKNKQTQQPATTAPPGAGTAVQTPVSKSQHMQSRRPSPGDMHGATDVTGVTAANNILYNTPVWFRLNFMFQYLDIVVRDWHDCENCGSKAANSYLKEQVEILRKKSSISPAVLEALENPNTKCFLMPYPGKKIAKSNTGIVKDMDEDFQKSLKGYLESVIKRPKNPSKTGAELAEMLKGIIGDLQGLDFEFSSPQEMSDKYLNSKEMRTTLEEFQQFLLQLSSIKLPGAMRECISGKSLELVKNFEKSVRGNNADMRRDLVGQLRTTLQKEGDTFYSNYQWQGIKYACSALLLASGPVGGMMFAGEAAVAATTTGFLPTAISYGQYVTALIAGRFLGRWL</sequence>
<dbReference type="GO" id="GO:0003924">
    <property type="term" value="F:GTPase activity"/>
    <property type="evidence" value="ECO:0007669"/>
    <property type="project" value="InterPro"/>
</dbReference>
<feature type="compositionally biased region" description="Low complexity" evidence="4">
    <location>
        <begin position="156"/>
        <end position="175"/>
    </location>
</feature>
<evidence type="ECO:0000313" key="6">
    <source>
        <dbReference type="EMBL" id="OCT86479.1"/>
    </source>
</evidence>
<evidence type="ECO:0000259" key="5">
    <source>
        <dbReference type="PROSITE" id="PS51715"/>
    </source>
</evidence>
<dbReference type="InterPro" id="IPR015894">
    <property type="entry name" value="Guanylate-bd_N"/>
</dbReference>
<gene>
    <name evidence="6" type="ORF">XELAEV_18020163mg</name>
</gene>
<organism evidence="6 7">
    <name type="scientific">Xenopus laevis</name>
    <name type="common">African clawed frog</name>
    <dbReference type="NCBI Taxonomy" id="8355"/>
    <lineage>
        <taxon>Eukaryota</taxon>
        <taxon>Metazoa</taxon>
        <taxon>Chordata</taxon>
        <taxon>Craniata</taxon>
        <taxon>Vertebrata</taxon>
        <taxon>Euteleostomi</taxon>
        <taxon>Amphibia</taxon>
        <taxon>Batrachia</taxon>
        <taxon>Anura</taxon>
        <taxon>Pipoidea</taxon>
        <taxon>Pipidae</taxon>
        <taxon>Xenopodinae</taxon>
        <taxon>Xenopus</taxon>
        <taxon>Xenopus</taxon>
    </lineage>
</organism>
<name>A0A974HQE0_XENLA</name>
<evidence type="ECO:0000256" key="2">
    <source>
        <dbReference type="ARBA" id="ARBA00023134"/>
    </source>
</evidence>
<dbReference type="Pfam" id="PF02263">
    <property type="entry name" value="GBP"/>
    <property type="match status" value="1"/>
</dbReference>
<proteinExistence type="inferred from homology"/>
<dbReference type="EMBL" id="CM004471">
    <property type="protein sequence ID" value="OCT86479.1"/>
    <property type="molecule type" value="Genomic_DNA"/>
</dbReference>
<evidence type="ECO:0000256" key="3">
    <source>
        <dbReference type="PROSITE-ProRule" id="PRU01052"/>
    </source>
</evidence>
<dbReference type="InterPro" id="IPR027417">
    <property type="entry name" value="P-loop_NTPase"/>
</dbReference>
<keyword evidence="2" id="KW-0342">GTP-binding</keyword>
<accession>A0A974HQE0</accession>
<dbReference type="AlphaFoldDB" id="A0A974HQE0"/>
<comment type="similarity">
    <text evidence="3">Belongs to the TRAFAC class dynamin-like GTPase superfamily. GB1/RHD3 GTPase family.</text>
</comment>
<dbReference type="SUPFAM" id="SSF52540">
    <property type="entry name" value="P-loop containing nucleoside triphosphate hydrolases"/>
    <property type="match status" value="1"/>
</dbReference>
<evidence type="ECO:0000256" key="1">
    <source>
        <dbReference type="ARBA" id="ARBA00022741"/>
    </source>
</evidence>
<evidence type="ECO:0000313" key="7">
    <source>
        <dbReference type="Proteomes" id="UP000694892"/>
    </source>
</evidence>
<feature type="compositionally biased region" description="Polar residues" evidence="4">
    <location>
        <begin position="176"/>
        <end position="186"/>
    </location>
</feature>
<feature type="region of interest" description="Disordered" evidence="4">
    <location>
        <begin position="151"/>
        <end position="196"/>
    </location>
</feature>
<dbReference type="Gene3D" id="3.40.50.300">
    <property type="entry name" value="P-loop containing nucleotide triphosphate hydrolases"/>
    <property type="match status" value="1"/>
</dbReference>
<protein>
    <recommendedName>
        <fullName evidence="5">GB1/RHD3-type G domain-containing protein</fullName>
    </recommendedName>
</protein>
<dbReference type="InterPro" id="IPR030386">
    <property type="entry name" value="G_GB1_RHD3_dom"/>
</dbReference>
<reference evidence="7" key="1">
    <citation type="journal article" date="2016" name="Nature">
        <title>Genome evolution in the allotetraploid frog Xenopus laevis.</title>
        <authorList>
            <person name="Session A.M."/>
            <person name="Uno Y."/>
            <person name="Kwon T."/>
            <person name="Chapman J.A."/>
            <person name="Toyoda A."/>
            <person name="Takahashi S."/>
            <person name="Fukui A."/>
            <person name="Hikosaka A."/>
            <person name="Suzuki A."/>
            <person name="Kondo M."/>
            <person name="van Heeringen S.J."/>
            <person name="Quigley I."/>
            <person name="Heinz S."/>
            <person name="Ogino H."/>
            <person name="Ochi H."/>
            <person name="Hellsten U."/>
            <person name="Lyons J.B."/>
            <person name="Simakov O."/>
            <person name="Putnam N."/>
            <person name="Stites J."/>
            <person name="Kuroki Y."/>
            <person name="Tanaka T."/>
            <person name="Michiue T."/>
            <person name="Watanabe M."/>
            <person name="Bogdanovic O."/>
            <person name="Lister R."/>
            <person name="Georgiou G."/>
            <person name="Paranjpe S.S."/>
            <person name="van Kruijsbergen I."/>
            <person name="Shu S."/>
            <person name="Carlson J."/>
            <person name="Kinoshita T."/>
            <person name="Ohta Y."/>
            <person name="Mawaribuchi S."/>
            <person name="Jenkins J."/>
            <person name="Grimwood J."/>
            <person name="Schmutz J."/>
            <person name="Mitros T."/>
            <person name="Mozaffari S.V."/>
            <person name="Suzuki Y."/>
            <person name="Haramoto Y."/>
            <person name="Yamamoto T.S."/>
            <person name="Takagi C."/>
            <person name="Heald R."/>
            <person name="Miller K."/>
            <person name="Haudenschild C."/>
            <person name="Kitzman J."/>
            <person name="Nakayama T."/>
            <person name="Izutsu Y."/>
            <person name="Robert J."/>
            <person name="Fortriede J."/>
            <person name="Burns K."/>
            <person name="Lotay V."/>
            <person name="Karimi K."/>
            <person name="Yasuoka Y."/>
            <person name="Dichmann D.S."/>
            <person name="Flajnik M.F."/>
            <person name="Houston D.W."/>
            <person name="Shendure J."/>
            <person name="DuPasquier L."/>
            <person name="Vize P.D."/>
            <person name="Zorn A.M."/>
            <person name="Ito M."/>
            <person name="Marcotte E.M."/>
            <person name="Wallingford J.B."/>
            <person name="Ito Y."/>
            <person name="Asashima M."/>
            <person name="Ueno N."/>
            <person name="Matsuda Y."/>
            <person name="Veenstra G.J."/>
            <person name="Fujiyama A."/>
            <person name="Harland R.M."/>
            <person name="Taira M."/>
            <person name="Rokhsar D.S."/>
        </authorList>
    </citation>
    <scope>NUCLEOTIDE SEQUENCE [LARGE SCALE GENOMIC DNA]</scope>
    <source>
        <strain evidence="7">J</strain>
    </source>
</reference>
<feature type="domain" description="GB1/RHD3-type G" evidence="5">
    <location>
        <begin position="15"/>
        <end position="311"/>
    </location>
</feature>
<evidence type="ECO:0000256" key="4">
    <source>
        <dbReference type="SAM" id="MobiDB-lite"/>
    </source>
</evidence>
<dbReference type="OMA" id="GMMFAGE"/>
<dbReference type="GO" id="GO:0005525">
    <property type="term" value="F:GTP binding"/>
    <property type="evidence" value="ECO:0007669"/>
    <property type="project" value="UniProtKB-KW"/>
</dbReference>
<dbReference type="Proteomes" id="UP000694892">
    <property type="component" value="Chromosome 3S"/>
</dbReference>